<evidence type="ECO:0000313" key="2">
    <source>
        <dbReference type="WBParaSite" id="PS1159_v2.g19140.t1"/>
    </source>
</evidence>
<proteinExistence type="predicted"/>
<reference evidence="2" key="1">
    <citation type="submission" date="2022-11" db="UniProtKB">
        <authorList>
            <consortium name="WormBaseParasite"/>
        </authorList>
    </citation>
    <scope>IDENTIFICATION</scope>
</reference>
<accession>A0AC35FNN9</accession>
<name>A0AC35FNN9_9BILA</name>
<organism evidence="1 2">
    <name type="scientific">Panagrolaimus sp. PS1159</name>
    <dbReference type="NCBI Taxonomy" id="55785"/>
    <lineage>
        <taxon>Eukaryota</taxon>
        <taxon>Metazoa</taxon>
        <taxon>Ecdysozoa</taxon>
        <taxon>Nematoda</taxon>
        <taxon>Chromadorea</taxon>
        <taxon>Rhabditida</taxon>
        <taxon>Tylenchina</taxon>
        <taxon>Panagrolaimomorpha</taxon>
        <taxon>Panagrolaimoidea</taxon>
        <taxon>Panagrolaimidae</taxon>
        <taxon>Panagrolaimus</taxon>
    </lineage>
</organism>
<dbReference type="WBParaSite" id="PS1159_v2.g19140.t1">
    <property type="protein sequence ID" value="PS1159_v2.g19140.t1"/>
    <property type="gene ID" value="PS1159_v2.g19140"/>
</dbReference>
<sequence>MPGIDYSLNKAQYWDIFKSPVEAIDKLTPYFNEYSVAFVKGQKLQNGGTFKSFALKQPNQEIKFIETKSGNGSSFMGLHNELVELEPRRRGEKRQKYSGLQNFRETPSIVFVVEERHPSDYVYEASVYRYKNSKMTRKEFYLKINSIDKYENEGEEIYDENFDEPSVSHETNLTFGDCFIKKSFQNNCRRKNVKNSFKGITFDDPAIDKIKKTPKVVFNSFLAKENMESMVFSYNKNSISSLNFESIDFMYDLLWLNDEKTKCLFIIPKNINIEKSNFDSFMILEFFGGKRKRLR</sequence>
<dbReference type="Proteomes" id="UP000887580">
    <property type="component" value="Unplaced"/>
</dbReference>
<evidence type="ECO:0000313" key="1">
    <source>
        <dbReference type="Proteomes" id="UP000887580"/>
    </source>
</evidence>
<protein>
    <submittedName>
        <fullName evidence="2">RBR-type E3 ubiquitin transferase</fullName>
    </submittedName>
</protein>